<name>A0A419SP95_9BACL</name>
<gene>
    <name evidence="2" type="ORF">BEP19_03095</name>
</gene>
<dbReference type="EMBL" id="MCHY01000006">
    <property type="protein sequence ID" value="RKD26062.1"/>
    <property type="molecule type" value="Genomic_DNA"/>
</dbReference>
<dbReference type="Pfam" id="PF26353">
    <property type="entry name" value="YhfM"/>
    <property type="match status" value="1"/>
</dbReference>
<reference evidence="2 3" key="1">
    <citation type="submission" date="2016-08" db="EMBL/GenBank/DDBJ databases">
        <title>Novel Firmicute Genomes.</title>
        <authorList>
            <person name="Poppleton D.I."/>
            <person name="Gribaldo S."/>
        </authorList>
    </citation>
    <scope>NUCLEOTIDE SEQUENCE [LARGE SCALE GENOMIC DNA]</scope>
    <source>
        <strain evidence="2 3">RAOx-1</strain>
    </source>
</reference>
<keyword evidence="3" id="KW-1185">Reference proteome</keyword>
<evidence type="ECO:0000259" key="1">
    <source>
        <dbReference type="Pfam" id="PF26353"/>
    </source>
</evidence>
<feature type="domain" description="YhfM-like" evidence="1">
    <location>
        <begin position="29"/>
        <end position="114"/>
    </location>
</feature>
<evidence type="ECO:0000313" key="2">
    <source>
        <dbReference type="EMBL" id="RKD26062.1"/>
    </source>
</evidence>
<dbReference type="InterPro" id="IPR058780">
    <property type="entry name" value="YhfM-like_dom"/>
</dbReference>
<comment type="caution">
    <text evidence="2">The sequence shown here is derived from an EMBL/GenBank/DDBJ whole genome shotgun (WGS) entry which is preliminary data.</text>
</comment>
<proteinExistence type="predicted"/>
<protein>
    <recommendedName>
        <fullName evidence="1">YhfM-like domain-containing protein</fullName>
    </recommendedName>
</protein>
<accession>A0A419SP95</accession>
<organism evidence="2 3">
    <name type="scientific">Ammoniphilus oxalaticus</name>
    <dbReference type="NCBI Taxonomy" id="66863"/>
    <lineage>
        <taxon>Bacteria</taxon>
        <taxon>Bacillati</taxon>
        <taxon>Bacillota</taxon>
        <taxon>Bacilli</taxon>
        <taxon>Bacillales</taxon>
        <taxon>Paenibacillaceae</taxon>
        <taxon>Aneurinibacillus group</taxon>
        <taxon>Ammoniphilus</taxon>
    </lineage>
</organism>
<dbReference type="Proteomes" id="UP000284219">
    <property type="component" value="Unassembled WGS sequence"/>
</dbReference>
<evidence type="ECO:0000313" key="3">
    <source>
        <dbReference type="Proteomes" id="UP000284219"/>
    </source>
</evidence>
<sequence>MVLLDEPIASVAVSRSNGSGDMNLNLLASFKDEATKAMFKEAITSAKKGVSKFAQTMPDYDVMIKYKGGLPIHAIHLWLGEKNERSVLVYMTEDQEAFLTTSKATNQLRKVLLEEERN</sequence>
<dbReference type="AlphaFoldDB" id="A0A419SP95"/>